<sequence>MAMAPDAHHVFAGLTPANSAYNKDEVEQEMIKVNGQGHQQDMQGVVHCKVRMVVALLVFKMGMVMGLVVCKVVGMVMGKVKKKQFFHNFLTIMSFGVLGVFISVSIVSAGCYWLFPKVGFGKLDVVDYLALGVIFSSTDTVCTLQVISQDETPRLYSLVFGEGVVNDATSVVLFNAIKNIDITRLKGGVVLKVIADFLYLFATSTILGATVFGFLTRPLISAMLPQHRHGEEPTRGGHSTGSNSPKDDFILPFLSDEEASGSGSGFIQAKRSISMLLERPVHTVHIHWRKFDDRFMRPIFGGPRSH</sequence>
<keyword evidence="8" id="KW-0406">Ion transport</keyword>
<evidence type="ECO:0000256" key="3">
    <source>
        <dbReference type="ARBA" id="ARBA00022538"/>
    </source>
</evidence>
<evidence type="ECO:0000256" key="12">
    <source>
        <dbReference type="ARBA" id="ARBA00047912"/>
    </source>
</evidence>
<evidence type="ECO:0000256" key="11">
    <source>
        <dbReference type="ARBA" id="ARBA00047524"/>
    </source>
</evidence>
<evidence type="ECO:0000256" key="5">
    <source>
        <dbReference type="ARBA" id="ARBA00022958"/>
    </source>
</evidence>
<evidence type="ECO:0000313" key="15">
    <source>
        <dbReference type="EMBL" id="KAK1605901.1"/>
    </source>
</evidence>
<dbReference type="GO" id="GO:0015385">
    <property type="term" value="F:sodium:proton antiporter activity"/>
    <property type="evidence" value="ECO:0007669"/>
    <property type="project" value="InterPro"/>
</dbReference>
<dbReference type="EMBL" id="JAUUTY010000007">
    <property type="protein sequence ID" value="KAK1605901.1"/>
    <property type="molecule type" value="Genomic_DNA"/>
</dbReference>
<feature type="transmembrane region" description="Helical" evidence="13">
    <location>
        <begin position="52"/>
        <end position="77"/>
    </location>
</feature>
<evidence type="ECO:0000313" key="16">
    <source>
        <dbReference type="Proteomes" id="UP001231189"/>
    </source>
</evidence>
<evidence type="ECO:0000256" key="13">
    <source>
        <dbReference type="SAM" id="Phobius"/>
    </source>
</evidence>
<dbReference type="GO" id="GO:0051453">
    <property type="term" value="P:regulation of intracellular pH"/>
    <property type="evidence" value="ECO:0007669"/>
    <property type="project" value="TreeGrafter"/>
</dbReference>
<evidence type="ECO:0000256" key="8">
    <source>
        <dbReference type="ARBA" id="ARBA00023065"/>
    </source>
</evidence>
<evidence type="ECO:0000256" key="6">
    <source>
        <dbReference type="ARBA" id="ARBA00022989"/>
    </source>
</evidence>
<evidence type="ECO:0000259" key="14">
    <source>
        <dbReference type="Pfam" id="PF00999"/>
    </source>
</evidence>
<keyword evidence="4 13" id="KW-0812">Transmembrane</keyword>
<keyword evidence="2" id="KW-0813">Transport</keyword>
<evidence type="ECO:0000256" key="1">
    <source>
        <dbReference type="ARBA" id="ARBA00004141"/>
    </source>
</evidence>
<gene>
    <name evidence="15" type="ORF">QYE76_029574</name>
</gene>
<feature type="domain" description="Cation/H+ exchanger transmembrane" evidence="14">
    <location>
        <begin position="81"/>
        <end position="221"/>
    </location>
</feature>
<protein>
    <recommendedName>
        <fullName evidence="14">Cation/H+ exchanger transmembrane domain-containing protein</fullName>
    </recommendedName>
</protein>
<reference evidence="15" key="1">
    <citation type="submission" date="2023-07" db="EMBL/GenBank/DDBJ databases">
        <title>A chromosome-level genome assembly of Lolium multiflorum.</title>
        <authorList>
            <person name="Chen Y."/>
            <person name="Copetti D."/>
            <person name="Kolliker R."/>
            <person name="Studer B."/>
        </authorList>
    </citation>
    <scope>NUCLEOTIDE SEQUENCE</scope>
    <source>
        <strain evidence="15">02402/16</strain>
        <tissue evidence="15">Leaf</tissue>
    </source>
</reference>
<dbReference type="GO" id="GO:0015386">
    <property type="term" value="F:potassium:proton antiporter activity"/>
    <property type="evidence" value="ECO:0007669"/>
    <property type="project" value="TreeGrafter"/>
</dbReference>
<keyword evidence="6 13" id="KW-1133">Transmembrane helix</keyword>
<dbReference type="AlphaFoldDB" id="A0AAD8VI09"/>
<comment type="catalytic activity">
    <reaction evidence="11">
        <text>Na(+)(in) + H(+)(out) = Na(+)(out) + H(+)(in)</text>
        <dbReference type="Rhea" id="RHEA:29419"/>
        <dbReference type="ChEBI" id="CHEBI:15378"/>
        <dbReference type="ChEBI" id="CHEBI:29101"/>
    </reaction>
</comment>
<comment type="subcellular location">
    <subcellularLocation>
        <location evidence="1">Membrane</location>
        <topology evidence="1">Multi-pass membrane protein</topology>
    </subcellularLocation>
</comment>
<comment type="catalytic activity">
    <reaction evidence="12">
        <text>K(+)(in) + H(+)(out) = K(+)(out) + H(+)(in)</text>
        <dbReference type="Rhea" id="RHEA:29467"/>
        <dbReference type="ChEBI" id="CHEBI:15378"/>
        <dbReference type="ChEBI" id="CHEBI:29103"/>
    </reaction>
</comment>
<evidence type="ECO:0000256" key="4">
    <source>
        <dbReference type="ARBA" id="ARBA00022692"/>
    </source>
</evidence>
<evidence type="ECO:0000256" key="10">
    <source>
        <dbReference type="ARBA" id="ARBA00023201"/>
    </source>
</evidence>
<name>A0AAD8VI09_LOLMU</name>
<comment type="caution">
    <text evidence="15">The sequence shown here is derived from an EMBL/GenBank/DDBJ whole genome shotgun (WGS) entry which is preliminary data.</text>
</comment>
<dbReference type="InterPro" id="IPR006153">
    <property type="entry name" value="Cation/H_exchanger_TM"/>
</dbReference>
<evidence type="ECO:0000256" key="7">
    <source>
        <dbReference type="ARBA" id="ARBA00023053"/>
    </source>
</evidence>
<feature type="transmembrane region" description="Helical" evidence="13">
    <location>
        <begin position="197"/>
        <end position="220"/>
    </location>
</feature>
<proteinExistence type="predicted"/>
<dbReference type="Pfam" id="PF00999">
    <property type="entry name" value="Na_H_Exchanger"/>
    <property type="match status" value="1"/>
</dbReference>
<dbReference type="PANTHER" id="PTHR10110">
    <property type="entry name" value="SODIUM/HYDROGEN EXCHANGER"/>
    <property type="match status" value="1"/>
</dbReference>
<dbReference type="Proteomes" id="UP001231189">
    <property type="component" value="Unassembled WGS sequence"/>
</dbReference>
<keyword evidence="9 13" id="KW-0472">Membrane</keyword>
<dbReference type="GO" id="GO:0098719">
    <property type="term" value="P:sodium ion import across plasma membrane"/>
    <property type="evidence" value="ECO:0007669"/>
    <property type="project" value="TreeGrafter"/>
</dbReference>
<keyword evidence="5" id="KW-0630">Potassium</keyword>
<keyword evidence="7" id="KW-0915">Sodium</keyword>
<dbReference type="InterPro" id="IPR018422">
    <property type="entry name" value="Cation/H_exchanger_CPA1"/>
</dbReference>
<organism evidence="15 16">
    <name type="scientific">Lolium multiflorum</name>
    <name type="common">Italian ryegrass</name>
    <name type="synonym">Lolium perenne subsp. multiflorum</name>
    <dbReference type="NCBI Taxonomy" id="4521"/>
    <lineage>
        <taxon>Eukaryota</taxon>
        <taxon>Viridiplantae</taxon>
        <taxon>Streptophyta</taxon>
        <taxon>Embryophyta</taxon>
        <taxon>Tracheophyta</taxon>
        <taxon>Spermatophyta</taxon>
        <taxon>Magnoliopsida</taxon>
        <taxon>Liliopsida</taxon>
        <taxon>Poales</taxon>
        <taxon>Poaceae</taxon>
        <taxon>BOP clade</taxon>
        <taxon>Pooideae</taxon>
        <taxon>Poodae</taxon>
        <taxon>Poeae</taxon>
        <taxon>Poeae Chloroplast Group 2 (Poeae type)</taxon>
        <taxon>Loliodinae</taxon>
        <taxon>Loliinae</taxon>
        <taxon>Lolium</taxon>
    </lineage>
</organism>
<keyword evidence="3" id="KW-0633">Potassium transport</keyword>
<dbReference type="GO" id="GO:0005886">
    <property type="term" value="C:plasma membrane"/>
    <property type="evidence" value="ECO:0007669"/>
    <property type="project" value="TreeGrafter"/>
</dbReference>
<accession>A0AAD8VI09</accession>
<keyword evidence="16" id="KW-1185">Reference proteome</keyword>
<evidence type="ECO:0000256" key="9">
    <source>
        <dbReference type="ARBA" id="ARBA00023136"/>
    </source>
</evidence>
<evidence type="ECO:0000256" key="2">
    <source>
        <dbReference type="ARBA" id="ARBA00022448"/>
    </source>
</evidence>
<feature type="transmembrane region" description="Helical" evidence="13">
    <location>
        <begin position="89"/>
        <end position="115"/>
    </location>
</feature>
<dbReference type="Gene3D" id="6.10.140.1330">
    <property type="match status" value="1"/>
</dbReference>
<dbReference type="PANTHER" id="PTHR10110:SF179">
    <property type="entry name" value="SODIUM_HYDROGEN EXCHANGER 4"/>
    <property type="match status" value="1"/>
</dbReference>
<keyword evidence="10" id="KW-0739">Sodium transport</keyword>